<sequence>MELPMKTVLSMMALVAMPSMAWAHSGHNGIGLFHHLQDLLPIVAAIFIVAAYMLWKKHR</sequence>
<dbReference type="STRING" id="314608.KT99_11098"/>
<proteinExistence type="predicted"/>
<dbReference type="AlphaFoldDB" id="A9DC57"/>
<keyword evidence="1" id="KW-0812">Transmembrane</keyword>
<accession>A9DC57</accession>
<reference evidence="2 3" key="1">
    <citation type="submission" date="2007-10" db="EMBL/GenBank/DDBJ databases">
        <authorList>
            <person name="Yayanos A."/>
            <person name="Ferriera S."/>
            <person name="Johnson J."/>
            <person name="Kravitz S."/>
            <person name="Halpern A."/>
            <person name="Remington K."/>
            <person name="Beeson K."/>
            <person name="Tran B."/>
            <person name="Rogers Y.-H."/>
            <person name="Friedman R."/>
            <person name="Venter J.C."/>
        </authorList>
    </citation>
    <scope>NUCLEOTIDE SEQUENCE [LARGE SCALE GENOMIC DNA]</scope>
    <source>
        <strain evidence="2 3">KT99</strain>
    </source>
</reference>
<organism evidence="2 3">
    <name type="scientific">Shewanella benthica KT99</name>
    <dbReference type="NCBI Taxonomy" id="314608"/>
    <lineage>
        <taxon>Bacteria</taxon>
        <taxon>Pseudomonadati</taxon>
        <taxon>Pseudomonadota</taxon>
        <taxon>Gammaproteobacteria</taxon>
        <taxon>Alteromonadales</taxon>
        <taxon>Shewanellaceae</taxon>
        <taxon>Shewanella</taxon>
    </lineage>
</organism>
<evidence type="ECO:0000313" key="2">
    <source>
        <dbReference type="EMBL" id="EDQ00393.1"/>
    </source>
</evidence>
<evidence type="ECO:0000313" key="3">
    <source>
        <dbReference type="Proteomes" id="UP000005839"/>
    </source>
</evidence>
<keyword evidence="1" id="KW-0472">Membrane</keyword>
<dbReference type="EMBL" id="ABIC01000021">
    <property type="protein sequence ID" value="EDQ00393.1"/>
    <property type="molecule type" value="Genomic_DNA"/>
</dbReference>
<keyword evidence="3" id="KW-1185">Reference proteome</keyword>
<evidence type="ECO:0000256" key="1">
    <source>
        <dbReference type="SAM" id="Phobius"/>
    </source>
</evidence>
<gene>
    <name evidence="2" type="ORF">KT99_11098</name>
</gene>
<keyword evidence="1" id="KW-1133">Transmembrane helix</keyword>
<comment type="caution">
    <text evidence="2">The sequence shown here is derived from an EMBL/GenBank/DDBJ whole genome shotgun (WGS) entry which is preliminary data.</text>
</comment>
<protein>
    <submittedName>
        <fullName evidence="2">Uncharacterized protein</fullName>
    </submittedName>
</protein>
<name>A9DC57_9GAMM</name>
<dbReference type="Proteomes" id="UP000005839">
    <property type="component" value="Unassembled WGS sequence"/>
</dbReference>
<feature type="transmembrane region" description="Helical" evidence="1">
    <location>
        <begin position="39"/>
        <end position="55"/>
    </location>
</feature>